<evidence type="ECO:0000313" key="3">
    <source>
        <dbReference type="Proteomes" id="UP000198897"/>
    </source>
</evidence>
<dbReference type="EMBL" id="FOOG01000070">
    <property type="protein sequence ID" value="SFG64057.1"/>
    <property type="molecule type" value="Genomic_DNA"/>
</dbReference>
<dbReference type="Proteomes" id="UP000198897">
    <property type="component" value="Unassembled WGS sequence"/>
</dbReference>
<name>A0A1I2TL10_9BACI</name>
<feature type="domain" description="Transposase InsH N-terminal" evidence="1">
    <location>
        <begin position="17"/>
        <end position="83"/>
    </location>
</feature>
<keyword evidence="3" id="KW-1185">Reference proteome</keyword>
<evidence type="ECO:0000313" key="2">
    <source>
        <dbReference type="EMBL" id="SFG64057.1"/>
    </source>
</evidence>
<sequence>MFQSKTERQNEFEMVAIEELVPEDHLLRKIDQYIDFSFIPEKVRPYYSEDNGRPSLDPLVLFKMMFIGYIYGVRSERELERQI</sequence>
<protein>
    <submittedName>
        <fullName evidence="2">Transposase domain</fullName>
    </submittedName>
</protein>
<feature type="non-terminal residue" evidence="2">
    <location>
        <position position="83"/>
    </location>
</feature>
<accession>A0A1I2TL10</accession>
<dbReference type="InterPro" id="IPR008490">
    <property type="entry name" value="Transposase_InsH_N"/>
</dbReference>
<dbReference type="AlphaFoldDB" id="A0A1I2TL10"/>
<dbReference type="RefSeq" id="WP_175477942.1">
    <property type="nucleotide sequence ID" value="NZ_FOOG01000070.1"/>
</dbReference>
<dbReference type="Pfam" id="PF05598">
    <property type="entry name" value="DUF772"/>
    <property type="match status" value="1"/>
</dbReference>
<gene>
    <name evidence="2" type="ORF">SAMN05216353_1701</name>
</gene>
<evidence type="ECO:0000259" key="1">
    <source>
        <dbReference type="Pfam" id="PF05598"/>
    </source>
</evidence>
<organism evidence="2 3">
    <name type="scientific">Halobacillus alkaliphilus</name>
    <dbReference type="NCBI Taxonomy" id="396056"/>
    <lineage>
        <taxon>Bacteria</taxon>
        <taxon>Bacillati</taxon>
        <taxon>Bacillota</taxon>
        <taxon>Bacilli</taxon>
        <taxon>Bacillales</taxon>
        <taxon>Bacillaceae</taxon>
        <taxon>Halobacillus</taxon>
    </lineage>
</organism>
<proteinExistence type="predicted"/>
<reference evidence="3" key="1">
    <citation type="submission" date="2016-10" db="EMBL/GenBank/DDBJ databases">
        <authorList>
            <person name="Varghese N."/>
            <person name="Submissions S."/>
        </authorList>
    </citation>
    <scope>NUCLEOTIDE SEQUENCE [LARGE SCALE GENOMIC DNA]</scope>
    <source>
        <strain evidence="3">FP5</strain>
    </source>
</reference>